<dbReference type="AlphaFoldDB" id="A0A444LL90"/>
<dbReference type="EMBL" id="SBIP01000001">
    <property type="protein sequence ID" value="RWX81095.1"/>
    <property type="molecule type" value="Genomic_DNA"/>
</dbReference>
<evidence type="ECO:0000256" key="1">
    <source>
        <dbReference type="SAM" id="MobiDB-lite"/>
    </source>
</evidence>
<feature type="compositionally biased region" description="Low complexity" evidence="1">
    <location>
        <begin position="78"/>
        <end position="92"/>
    </location>
</feature>
<organism evidence="2 3">
    <name type="scientific">Neorhizobium lilium</name>
    <dbReference type="NCBI Taxonomy" id="2503024"/>
    <lineage>
        <taxon>Bacteria</taxon>
        <taxon>Pseudomonadati</taxon>
        <taxon>Pseudomonadota</taxon>
        <taxon>Alphaproteobacteria</taxon>
        <taxon>Hyphomicrobiales</taxon>
        <taxon>Rhizobiaceae</taxon>
        <taxon>Rhizobium/Agrobacterium group</taxon>
        <taxon>Neorhizobium</taxon>
    </lineage>
</organism>
<dbReference type="InterPro" id="IPR014917">
    <property type="entry name" value="DUF1800"/>
</dbReference>
<sequence>MSNPNDVDAALALWRFGLGAADGGITAIKDAPRDLLKEEIAERAVPTPVGAQLRSGSDLLVALYEYQKQVKAEREKQPATPAAAPAMAGANAMQSGAAPADSPQGPGIKGGQPGAMQAGQMPPQSQSMSMDKKPDAPVSKRPYFPQQILLAEADARFNGTIHQPLIGFGERLAMFWANHFSVATGKNGEVHILAGAFEREAIRPHIFGRFEDMLLAVETHPAMLIFLDNQQSIGPTSPANKNGKRGLNENLAREIMELHTLGVDGGYAQDDVTSLARIITGWTFYRDEKRPGPLGKFIFNADAHEPGDHTVMGMTYAEGSMEQGRTALRDLARHPATARHMAMKLARHFVADQPPPALVKKLAAAYTKTQGDLSAVYTALVDADEAWNPMLTKMRMPQEYVAAMLRTSGIKPKPEQILSMLTALGQPLWNPAGPNGFSDVTDAWASSESLATRIDAANLFAHQIQAQVDPRAFAGDRLGPLLTADTMQAISRAETRPQGLSLAFLSPEFQRR</sequence>
<dbReference type="RefSeq" id="WP_128440922.1">
    <property type="nucleotide sequence ID" value="NZ_SBIP01000001.1"/>
</dbReference>
<name>A0A444LL90_9HYPH</name>
<feature type="compositionally biased region" description="Low complexity" evidence="1">
    <location>
        <begin position="114"/>
        <end position="124"/>
    </location>
</feature>
<feature type="region of interest" description="Disordered" evidence="1">
    <location>
        <begin position="72"/>
        <end position="138"/>
    </location>
</feature>
<protein>
    <submittedName>
        <fullName evidence="2">DUF1800 family protein</fullName>
    </submittedName>
</protein>
<comment type="caution">
    <text evidence="2">The sequence shown here is derived from an EMBL/GenBank/DDBJ whole genome shotgun (WGS) entry which is preliminary data.</text>
</comment>
<evidence type="ECO:0000313" key="3">
    <source>
        <dbReference type="Proteomes" id="UP000287687"/>
    </source>
</evidence>
<gene>
    <name evidence="2" type="ORF">EPK99_01825</name>
</gene>
<dbReference type="Pfam" id="PF08811">
    <property type="entry name" value="DUF1800"/>
    <property type="match status" value="1"/>
</dbReference>
<accession>A0A444LL90</accession>
<evidence type="ECO:0000313" key="2">
    <source>
        <dbReference type="EMBL" id="RWX81095.1"/>
    </source>
</evidence>
<reference evidence="2 3" key="1">
    <citation type="submission" date="2019-01" db="EMBL/GenBank/DDBJ databases">
        <title>The draft genome of Rhizobium sp. 24NR.</title>
        <authorList>
            <person name="Liu L."/>
            <person name="Liang L."/>
            <person name="Shi S."/>
            <person name="Xu L."/>
            <person name="Wang X."/>
            <person name="Li L."/>
            <person name="Zhang X."/>
        </authorList>
    </citation>
    <scope>NUCLEOTIDE SEQUENCE [LARGE SCALE GENOMIC DNA]</scope>
    <source>
        <strain evidence="2 3">24NR</strain>
    </source>
</reference>
<dbReference type="OrthoDB" id="9772295at2"/>
<keyword evidence="3" id="KW-1185">Reference proteome</keyword>
<dbReference type="Proteomes" id="UP000287687">
    <property type="component" value="Unassembled WGS sequence"/>
</dbReference>
<proteinExistence type="predicted"/>